<name>A0A1G9AHW0_9EURY</name>
<organism evidence="2 3">
    <name type="scientific">Methanoculleus thermophilus</name>
    <dbReference type="NCBI Taxonomy" id="2200"/>
    <lineage>
        <taxon>Archaea</taxon>
        <taxon>Methanobacteriati</taxon>
        <taxon>Methanobacteriota</taxon>
        <taxon>Stenosarchaea group</taxon>
        <taxon>Methanomicrobia</taxon>
        <taxon>Methanomicrobiales</taxon>
        <taxon>Methanomicrobiaceae</taxon>
        <taxon>Methanoculleus</taxon>
    </lineage>
</organism>
<dbReference type="STRING" id="2200.GCA_001571405_00354"/>
<dbReference type="Proteomes" id="UP000326500">
    <property type="component" value="Unassembled WGS sequence"/>
</dbReference>
<protein>
    <submittedName>
        <fullName evidence="2">PAS domain S-box-containing protein</fullName>
    </submittedName>
</protein>
<dbReference type="PROSITE" id="PS50112">
    <property type="entry name" value="PAS"/>
    <property type="match status" value="1"/>
</dbReference>
<feature type="domain" description="PAS" evidence="1">
    <location>
        <begin position="170"/>
        <end position="242"/>
    </location>
</feature>
<proteinExistence type="predicted"/>
<evidence type="ECO:0000259" key="1">
    <source>
        <dbReference type="PROSITE" id="PS50112"/>
    </source>
</evidence>
<keyword evidence="3" id="KW-1185">Reference proteome</keyword>
<dbReference type="Gene3D" id="3.30.450.20">
    <property type="entry name" value="PAS domain"/>
    <property type="match status" value="2"/>
</dbReference>
<dbReference type="RefSeq" id="WP_066954557.1">
    <property type="nucleotide sequence ID" value="NZ_BCNX01000003.1"/>
</dbReference>
<dbReference type="SMART" id="SM00091">
    <property type="entry name" value="PAS"/>
    <property type="match status" value="2"/>
</dbReference>
<dbReference type="NCBIfam" id="TIGR00229">
    <property type="entry name" value="sensory_box"/>
    <property type="match status" value="1"/>
</dbReference>
<dbReference type="Pfam" id="PF13426">
    <property type="entry name" value="PAS_9"/>
    <property type="match status" value="2"/>
</dbReference>
<dbReference type="SUPFAM" id="SSF55785">
    <property type="entry name" value="PYP-like sensor domain (PAS domain)"/>
    <property type="match status" value="2"/>
</dbReference>
<evidence type="ECO:0000313" key="2">
    <source>
        <dbReference type="EMBL" id="SDK26150.1"/>
    </source>
</evidence>
<sequence>MEHRRTDGQRPEQGPVVDAHFYHGGCCPHAGSHFATSTGDLLTLLVGYQKDGIVLIAPDQTVIWMNRAIEDLFGVNRYDTVGMNAIEFVSRCISPNFPNGEDFKAEFISACFFYEKIPERRYCISRKSTDNIWVEYSSIVIPVGRNRGARLDIYHITSGSDRLEARLQEARDLFETLVALSSDLVISLNSSLIITSVSPSVERFLGYRPEDLAGKHLSFLMTRDSIAEFQKVCFLERVSRNSAGRSDPIEKPRTMEALFMSVQGLPIAMSLGFSPISDSMGNLAGIIAVVQQKTDDSRWREISAQLDQNIEHLACLGDRIRNPLAVIVGLADLQGGEIAEKIVKQAEIIDGVLRELDSGYAASLSAREFLRKHHLRDDLDLDAPPRTEITRPVSGLAKQVSHQSGLFMDTHAPLD</sequence>
<dbReference type="InterPro" id="IPR000014">
    <property type="entry name" value="PAS"/>
</dbReference>
<reference evidence="2 3" key="1">
    <citation type="submission" date="2016-10" db="EMBL/GenBank/DDBJ databases">
        <authorList>
            <person name="Varghese N."/>
            <person name="Submissions S."/>
        </authorList>
    </citation>
    <scope>NUCLEOTIDE SEQUENCE [LARGE SCALE GENOMIC DNA]</scope>
    <source>
        <strain evidence="2 3">DSM 2373</strain>
    </source>
</reference>
<accession>A0A1G9AHW0</accession>
<dbReference type="EMBL" id="FNFT01000006">
    <property type="protein sequence ID" value="SDK26150.1"/>
    <property type="molecule type" value="Genomic_DNA"/>
</dbReference>
<dbReference type="InterPro" id="IPR035965">
    <property type="entry name" value="PAS-like_dom_sf"/>
</dbReference>
<dbReference type="OrthoDB" id="117117at2157"/>
<dbReference type="AlphaFoldDB" id="A0A1G9AHW0"/>
<evidence type="ECO:0000313" key="3">
    <source>
        <dbReference type="Proteomes" id="UP000326500"/>
    </source>
</evidence>
<dbReference type="CDD" id="cd00130">
    <property type="entry name" value="PAS"/>
    <property type="match status" value="2"/>
</dbReference>
<gene>
    <name evidence="2" type="ORF">SAMN04488571_10633</name>
</gene>